<dbReference type="AlphaFoldDB" id="A0A540VGB6"/>
<protein>
    <submittedName>
        <fullName evidence="1">Uncharacterized protein</fullName>
    </submittedName>
</protein>
<name>A0A540VGB6_9CHLR</name>
<organism evidence="1 2">
    <name type="scientific">Litorilinea aerophila</name>
    <dbReference type="NCBI Taxonomy" id="1204385"/>
    <lineage>
        <taxon>Bacteria</taxon>
        <taxon>Bacillati</taxon>
        <taxon>Chloroflexota</taxon>
        <taxon>Caldilineae</taxon>
        <taxon>Caldilineales</taxon>
        <taxon>Caldilineaceae</taxon>
        <taxon>Litorilinea</taxon>
    </lineage>
</organism>
<proteinExistence type="predicted"/>
<evidence type="ECO:0000313" key="2">
    <source>
        <dbReference type="Proteomes" id="UP000317371"/>
    </source>
</evidence>
<dbReference type="InParanoid" id="A0A540VGB6"/>
<gene>
    <name evidence="1" type="ORF">FKZ61_10240</name>
</gene>
<accession>A0A540VGB6</accession>
<sequence length="178" mass="19947">MNESTHSTRVSDATSSRVWTEIRQRMEERRARVRRLQRKARLASLGLLGLALDTARTACREGQDWLDRAEARGEALEQELHTRLQAMGPCGRAVDELLTCLGMAPAARQPAEIPIAPAETPPFPDYDDLTAPEILQRLDALDADGLARLRRYEAAHKQRVTILRAVDERLGGNLKIED</sequence>
<dbReference type="RefSeq" id="WP_141610033.1">
    <property type="nucleotide sequence ID" value="NZ_VIGC02000011.1"/>
</dbReference>
<keyword evidence="2" id="KW-1185">Reference proteome</keyword>
<comment type="caution">
    <text evidence="1">The sequence shown here is derived from an EMBL/GenBank/DDBJ whole genome shotgun (WGS) entry which is preliminary data.</text>
</comment>
<dbReference type="Proteomes" id="UP000317371">
    <property type="component" value="Unassembled WGS sequence"/>
</dbReference>
<evidence type="ECO:0000313" key="1">
    <source>
        <dbReference type="EMBL" id="TQE95810.1"/>
    </source>
</evidence>
<reference evidence="1 2" key="1">
    <citation type="submission" date="2019-06" db="EMBL/GenBank/DDBJ databases">
        <title>Genome sequence of Litorilinea aerophila BAA-2444.</title>
        <authorList>
            <person name="Maclea K.S."/>
            <person name="Maurais E.G."/>
            <person name="Iannazzi L.C."/>
        </authorList>
    </citation>
    <scope>NUCLEOTIDE SEQUENCE [LARGE SCALE GENOMIC DNA]</scope>
    <source>
        <strain evidence="1 2">ATCC BAA-2444</strain>
    </source>
</reference>
<dbReference type="EMBL" id="VIGC01000011">
    <property type="protein sequence ID" value="TQE95810.1"/>
    <property type="molecule type" value="Genomic_DNA"/>
</dbReference>